<dbReference type="Proteomes" id="UP000515135">
    <property type="component" value="Unplaced"/>
</dbReference>
<evidence type="ECO:0000313" key="2">
    <source>
        <dbReference type="Proteomes" id="UP000515135"/>
    </source>
</evidence>
<dbReference type="GeneID" id="109479666"/>
<proteinExistence type="predicted"/>
<feature type="region of interest" description="Disordered" evidence="1">
    <location>
        <begin position="215"/>
        <end position="236"/>
    </location>
</feature>
<organism evidence="2 3">
    <name type="scientific">Branchiostoma belcheri</name>
    <name type="common">Amphioxus</name>
    <dbReference type="NCBI Taxonomy" id="7741"/>
    <lineage>
        <taxon>Eukaryota</taxon>
        <taxon>Metazoa</taxon>
        <taxon>Chordata</taxon>
        <taxon>Cephalochordata</taxon>
        <taxon>Leptocardii</taxon>
        <taxon>Amphioxiformes</taxon>
        <taxon>Branchiostomatidae</taxon>
        <taxon>Branchiostoma</taxon>
    </lineage>
</organism>
<keyword evidence="2" id="KW-1185">Reference proteome</keyword>
<protein>
    <submittedName>
        <fullName evidence="3">Uncharacterized protein LOC109479666</fullName>
    </submittedName>
</protein>
<gene>
    <name evidence="3" type="primary">LOC109479666</name>
</gene>
<dbReference type="AlphaFoldDB" id="A0A6P5A1Z5"/>
<dbReference type="KEGG" id="bbel:109479666"/>
<accession>A0A6P5A1Z5</accession>
<reference evidence="3" key="1">
    <citation type="submission" date="2025-08" db="UniProtKB">
        <authorList>
            <consortium name="RefSeq"/>
        </authorList>
    </citation>
    <scope>IDENTIFICATION</scope>
    <source>
        <tissue evidence="3">Gonad</tissue>
    </source>
</reference>
<feature type="compositionally biased region" description="Basic and acidic residues" evidence="1">
    <location>
        <begin position="215"/>
        <end position="235"/>
    </location>
</feature>
<dbReference type="RefSeq" id="XP_019637212.1">
    <property type="nucleotide sequence ID" value="XM_019781653.1"/>
</dbReference>
<sequence>MSDVQTAVRKRIEGLSETDKCNILVVGTEPATFVNSMEMSVTGRWPNLGVSGGGVQDTTRCLNRFDMFPHIEGLSGKVACLGLSLEEKGDMSAAELEQTLRGVHTDVKIDMVVFTCPSNDHVPVDVLEGVKRGVDKTNRNVPIFLFMTKQSNRAPTKPMKENMQKAQKDLDIAAEDCRFIQLYQFQTQGSEVSQKTIDQPLLKFWDKILSVKDKDKQEDPKHSVKDQDKQEDLKHSPQWTRDLVDLGISRQFCYSKIR</sequence>
<evidence type="ECO:0000313" key="3">
    <source>
        <dbReference type="RefSeq" id="XP_019637212.1"/>
    </source>
</evidence>
<name>A0A6P5A1Z5_BRABE</name>
<evidence type="ECO:0000256" key="1">
    <source>
        <dbReference type="SAM" id="MobiDB-lite"/>
    </source>
</evidence>